<sequence>MQPVRIAGLPDDPLAAAARFHAELVPALPTEGDVLLVFAPAEHPHRGWREAAVGALGRAFAPRRINAIASDNPDAVDSALAYLATAQGLTGQYLPLDDAGAGAVLPSGA</sequence>
<evidence type="ECO:0000259" key="1">
    <source>
        <dbReference type="Pfam" id="PF21777"/>
    </source>
</evidence>
<accession>A0A918VII9</accession>
<reference evidence="2" key="1">
    <citation type="journal article" date="2014" name="Int. J. Syst. Evol. Microbiol.">
        <title>Complete genome sequence of Corynebacterium casei LMG S-19264T (=DSM 44701T), isolated from a smear-ripened cheese.</title>
        <authorList>
            <consortium name="US DOE Joint Genome Institute (JGI-PGF)"/>
            <person name="Walter F."/>
            <person name="Albersmeier A."/>
            <person name="Kalinowski J."/>
            <person name="Ruckert C."/>
        </authorList>
    </citation>
    <scope>NUCLEOTIDE SEQUENCE</scope>
    <source>
        <strain evidence="2">KCTC 32422</strain>
    </source>
</reference>
<gene>
    <name evidence="2" type="ORF">GCM10011617_19150</name>
</gene>
<dbReference type="InterPro" id="IPR048623">
    <property type="entry name" value="SDR-like_proteobact"/>
</dbReference>
<dbReference type="EMBL" id="BMZD01000004">
    <property type="protein sequence ID" value="GGZ98916.1"/>
    <property type="molecule type" value="Genomic_DNA"/>
</dbReference>
<evidence type="ECO:0000313" key="3">
    <source>
        <dbReference type="Proteomes" id="UP000634139"/>
    </source>
</evidence>
<dbReference type="RefSeq" id="WP_189541364.1">
    <property type="nucleotide sequence ID" value="NZ_BMZD01000004.1"/>
</dbReference>
<keyword evidence="3" id="KW-1185">Reference proteome</keyword>
<reference evidence="2" key="2">
    <citation type="submission" date="2020-09" db="EMBL/GenBank/DDBJ databases">
        <authorList>
            <person name="Sun Q."/>
            <person name="Kim S."/>
        </authorList>
    </citation>
    <scope>NUCLEOTIDE SEQUENCE</scope>
    <source>
        <strain evidence="2">KCTC 32422</strain>
    </source>
</reference>
<dbReference type="Proteomes" id="UP000634139">
    <property type="component" value="Unassembled WGS sequence"/>
</dbReference>
<dbReference type="AlphaFoldDB" id="A0A918VII9"/>
<proteinExistence type="predicted"/>
<organism evidence="2 3">
    <name type="scientific">Novosphingobium arvoryzae</name>
    <dbReference type="NCBI Taxonomy" id="1256514"/>
    <lineage>
        <taxon>Bacteria</taxon>
        <taxon>Pseudomonadati</taxon>
        <taxon>Pseudomonadota</taxon>
        <taxon>Alphaproteobacteria</taxon>
        <taxon>Sphingomonadales</taxon>
        <taxon>Sphingomonadaceae</taxon>
        <taxon>Novosphingobium</taxon>
    </lineage>
</organism>
<evidence type="ECO:0000313" key="2">
    <source>
        <dbReference type="EMBL" id="GGZ98916.1"/>
    </source>
</evidence>
<comment type="caution">
    <text evidence="2">The sequence shown here is derived from an EMBL/GenBank/DDBJ whole genome shotgun (WGS) entry which is preliminary data.</text>
</comment>
<dbReference type="Pfam" id="PF21777">
    <property type="entry name" value="SDR-like"/>
    <property type="match status" value="1"/>
</dbReference>
<name>A0A918VII9_9SPHN</name>
<feature type="domain" description="Short chain dehydrogenase-like proteobacteria" evidence="1">
    <location>
        <begin position="4"/>
        <end position="96"/>
    </location>
</feature>
<protein>
    <recommendedName>
        <fullName evidence="1">Short chain dehydrogenase-like proteobacteria domain-containing protein</fullName>
    </recommendedName>
</protein>